<dbReference type="RefSeq" id="WP_021053874.1">
    <property type="nucleotide sequence ID" value="NZ_KE356561.1"/>
</dbReference>
<reference evidence="8 9" key="1">
    <citation type="journal article" date="2013" name="PLoS ONE">
        <title>Assembly-driven community genomics of a hypersaline microbial ecosystem.</title>
        <authorList>
            <person name="Podell S."/>
            <person name="Ugalde J.A."/>
            <person name="Narasingarao P."/>
            <person name="Banfield J.F."/>
            <person name="Heidelberg K.B."/>
            <person name="Allen E.E."/>
        </authorList>
    </citation>
    <scope>NUCLEOTIDE SEQUENCE [LARGE SCALE GENOMIC DNA]</scope>
    <source>
        <strain evidence="9">J07HQW2</strain>
    </source>
</reference>
<dbReference type="InterPro" id="IPR051538">
    <property type="entry name" value="Acyl-CoA_Synth/Transferase"/>
</dbReference>
<dbReference type="STRING" id="1238425.J07HQW2_00817"/>
<dbReference type="Gene3D" id="3.30.470.20">
    <property type="entry name" value="ATP-grasp fold, B domain"/>
    <property type="match status" value="1"/>
</dbReference>
<dbReference type="GO" id="GO:0043758">
    <property type="term" value="F:acetate-CoA ligase (ADP-forming) activity"/>
    <property type="evidence" value="ECO:0007669"/>
    <property type="project" value="UniProtKB-EC"/>
</dbReference>
<dbReference type="HOGENOM" id="CLU_626299_0_0_2"/>
<evidence type="ECO:0000256" key="5">
    <source>
        <dbReference type="ARBA" id="ARBA00022840"/>
    </source>
</evidence>
<dbReference type="Pfam" id="PF13549">
    <property type="entry name" value="ATP-grasp_5"/>
    <property type="match status" value="1"/>
</dbReference>
<dbReference type="FunFam" id="3.30.1490.20:FF:000020">
    <property type="entry name" value="Protein lysine acetyltransferase"/>
    <property type="match status" value="1"/>
</dbReference>
<evidence type="ECO:0000259" key="7">
    <source>
        <dbReference type="PROSITE" id="PS50975"/>
    </source>
</evidence>
<dbReference type="EC" id="6.2.1.13" evidence="2"/>
<dbReference type="AlphaFoldDB" id="U1NCJ3"/>
<dbReference type="SUPFAM" id="SSF56059">
    <property type="entry name" value="Glutathione synthetase ATP-binding domain-like"/>
    <property type="match status" value="1"/>
</dbReference>
<evidence type="ECO:0000256" key="3">
    <source>
        <dbReference type="ARBA" id="ARBA00022598"/>
    </source>
</evidence>
<dbReference type="Gene3D" id="3.40.50.261">
    <property type="entry name" value="Succinyl-CoA synthetase domains"/>
    <property type="match status" value="2"/>
</dbReference>
<organism evidence="8 9">
    <name type="scientific">Haloquadratum walsbyi J07HQW2</name>
    <dbReference type="NCBI Taxonomy" id="1238425"/>
    <lineage>
        <taxon>Archaea</taxon>
        <taxon>Methanobacteriati</taxon>
        <taxon>Methanobacteriota</taxon>
        <taxon>Stenosarchaea group</taxon>
        <taxon>Halobacteria</taxon>
        <taxon>Halobacteriales</taxon>
        <taxon>Haloferacaceae</taxon>
        <taxon>Haloquadratum</taxon>
    </lineage>
</organism>
<dbReference type="InterPro" id="IPR032875">
    <property type="entry name" value="Succ_CoA_lig_flav_dom"/>
</dbReference>
<feature type="domain" description="ATP-grasp" evidence="7">
    <location>
        <begin position="273"/>
        <end position="309"/>
    </location>
</feature>
<dbReference type="PANTHER" id="PTHR43334">
    <property type="entry name" value="ACETATE--COA LIGASE [ADP-FORMING]"/>
    <property type="match status" value="1"/>
</dbReference>
<sequence length="437" mass="46574">LEVSETAIRNGTPVLTVKIGSSELAEAATLSHTGSLTGDDDAWEAAFRQTGIERVPDIPDLLARASAHTTYDDPDGDSVCIASTSGGLASLLADMAAERGLTLPDISGETEQKLLDIEELLAYGRFNNPADIRGYGAHVLPEIADAVLNDDVFDAYVFAIGLPGVDERAETIAEALATITTEADDPVYILWTGRKEPDDPTEAPPYTRLRDSVPVYEDPGRCMDALASTTDFVTACNHLTDQPSRGRLVADARKIDTDHDLPRGQVLTWAQSERLLNSYDIPVIESRLATDIDEAATAADDLGFPVVLKIDSPALPHRTDVGAVRLGVESIEAARDAYEEVMNSALTVVDPVDIEGVLIQPMMNNDIESIIGIAPDEVFGSLVSVGPGGVLVEALGQSATLVPPFSRTDARAAIEETTLASVLNDRRDGLRCLSTPS</sequence>
<evidence type="ECO:0000256" key="2">
    <source>
        <dbReference type="ARBA" id="ARBA00012957"/>
    </source>
</evidence>
<dbReference type="InterPro" id="IPR013815">
    <property type="entry name" value="ATP_grasp_subdomain_1"/>
</dbReference>
<evidence type="ECO:0000256" key="4">
    <source>
        <dbReference type="ARBA" id="ARBA00022741"/>
    </source>
</evidence>
<evidence type="ECO:0000313" key="8">
    <source>
        <dbReference type="EMBL" id="ERG94383.1"/>
    </source>
</evidence>
<feature type="non-terminal residue" evidence="8">
    <location>
        <position position="1"/>
    </location>
</feature>
<protein>
    <recommendedName>
        <fullName evidence="2">acetate--CoA ligase (ADP-forming)</fullName>
        <ecNumber evidence="2">6.2.1.13</ecNumber>
    </recommendedName>
</protein>
<evidence type="ECO:0000256" key="6">
    <source>
        <dbReference type="PROSITE-ProRule" id="PRU00409"/>
    </source>
</evidence>
<keyword evidence="3" id="KW-0436">Ligase</keyword>
<dbReference type="eggNOG" id="arCOG01340">
    <property type="taxonomic scope" value="Archaea"/>
</dbReference>
<dbReference type="PROSITE" id="PS50975">
    <property type="entry name" value="ATP_GRASP"/>
    <property type="match status" value="1"/>
</dbReference>
<dbReference type="eggNOG" id="arCOG01338">
    <property type="taxonomic scope" value="Archaea"/>
</dbReference>
<name>U1NCJ3_9EURY</name>
<dbReference type="PANTHER" id="PTHR43334:SF1">
    <property type="entry name" value="3-HYDROXYPROPIONATE--COA LIGASE [ADP-FORMING]"/>
    <property type="match status" value="1"/>
</dbReference>
<dbReference type="EMBL" id="KE356561">
    <property type="protein sequence ID" value="ERG94383.1"/>
    <property type="molecule type" value="Genomic_DNA"/>
</dbReference>
<dbReference type="Gene3D" id="3.30.1490.20">
    <property type="entry name" value="ATP-grasp fold, A domain"/>
    <property type="match status" value="1"/>
</dbReference>
<dbReference type="InterPro" id="IPR011761">
    <property type="entry name" value="ATP-grasp"/>
</dbReference>
<dbReference type="Pfam" id="PF13607">
    <property type="entry name" value="Succ_CoA_lig"/>
    <property type="match status" value="1"/>
</dbReference>
<dbReference type="InterPro" id="IPR016102">
    <property type="entry name" value="Succinyl-CoA_synth-like"/>
</dbReference>
<dbReference type="GO" id="GO:0005524">
    <property type="term" value="F:ATP binding"/>
    <property type="evidence" value="ECO:0007669"/>
    <property type="project" value="UniProtKB-UniRule"/>
</dbReference>
<comment type="catalytic activity">
    <reaction evidence="1">
        <text>acetate + ATP + CoA = acetyl-CoA + ADP + phosphate</text>
        <dbReference type="Rhea" id="RHEA:15081"/>
        <dbReference type="ChEBI" id="CHEBI:30089"/>
        <dbReference type="ChEBI" id="CHEBI:30616"/>
        <dbReference type="ChEBI" id="CHEBI:43474"/>
        <dbReference type="ChEBI" id="CHEBI:57287"/>
        <dbReference type="ChEBI" id="CHEBI:57288"/>
        <dbReference type="ChEBI" id="CHEBI:456216"/>
        <dbReference type="EC" id="6.2.1.13"/>
    </reaction>
</comment>
<evidence type="ECO:0000256" key="1">
    <source>
        <dbReference type="ARBA" id="ARBA00001619"/>
    </source>
</evidence>
<gene>
    <name evidence="8" type="ORF">J07HQW2_00817</name>
</gene>
<dbReference type="GO" id="GO:0046872">
    <property type="term" value="F:metal ion binding"/>
    <property type="evidence" value="ECO:0007669"/>
    <property type="project" value="InterPro"/>
</dbReference>
<dbReference type="SUPFAM" id="SSF52210">
    <property type="entry name" value="Succinyl-CoA synthetase domains"/>
    <property type="match status" value="2"/>
</dbReference>
<dbReference type="Proteomes" id="UP000030710">
    <property type="component" value="Unassembled WGS sequence"/>
</dbReference>
<evidence type="ECO:0000313" key="9">
    <source>
        <dbReference type="Proteomes" id="UP000030710"/>
    </source>
</evidence>
<proteinExistence type="predicted"/>
<keyword evidence="4 6" id="KW-0547">Nucleotide-binding</keyword>
<keyword evidence="5 6" id="KW-0067">ATP-binding</keyword>
<accession>U1NCJ3</accession>